<evidence type="ECO:0000313" key="2">
    <source>
        <dbReference type="Proteomes" id="UP000023152"/>
    </source>
</evidence>
<sequence length="108" mass="13353">MNNIVLLKHRDYAVVKLKKIISKYFLSFEKMISKLMNRIKSVLEKESRLMYSSKKKIKERVDELEKWNQESIYKLLQKNFLIFFNLDWKKICIYHKHVRNWDKTVKQI</sequence>
<comment type="caution">
    <text evidence="1">The sequence shown here is derived from an EMBL/GenBank/DDBJ whole genome shotgun (WGS) entry which is preliminary data.</text>
</comment>
<proteinExistence type="predicted"/>
<keyword evidence="2" id="KW-1185">Reference proteome</keyword>
<accession>X6LBC4</accession>
<reference evidence="1 2" key="1">
    <citation type="journal article" date="2013" name="Curr. Biol.">
        <title>The Genome of the Foraminiferan Reticulomyxa filosa.</title>
        <authorList>
            <person name="Glockner G."/>
            <person name="Hulsmann N."/>
            <person name="Schleicher M."/>
            <person name="Noegel A.A."/>
            <person name="Eichinger L."/>
            <person name="Gallinger C."/>
            <person name="Pawlowski J."/>
            <person name="Sierra R."/>
            <person name="Euteneuer U."/>
            <person name="Pillet L."/>
            <person name="Moustafa A."/>
            <person name="Platzer M."/>
            <person name="Groth M."/>
            <person name="Szafranski K."/>
            <person name="Schliwa M."/>
        </authorList>
    </citation>
    <scope>NUCLEOTIDE SEQUENCE [LARGE SCALE GENOMIC DNA]</scope>
</reference>
<evidence type="ECO:0000313" key="1">
    <source>
        <dbReference type="EMBL" id="ETN98411.1"/>
    </source>
</evidence>
<organism evidence="1 2">
    <name type="scientific">Reticulomyxa filosa</name>
    <dbReference type="NCBI Taxonomy" id="46433"/>
    <lineage>
        <taxon>Eukaryota</taxon>
        <taxon>Sar</taxon>
        <taxon>Rhizaria</taxon>
        <taxon>Retaria</taxon>
        <taxon>Foraminifera</taxon>
        <taxon>Monothalamids</taxon>
        <taxon>Reticulomyxidae</taxon>
        <taxon>Reticulomyxa</taxon>
    </lineage>
</organism>
<dbReference type="Proteomes" id="UP000023152">
    <property type="component" value="Unassembled WGS sequence"/>
</dbReference>
<gene>
    <name evidence="1" type="ORF">RFI_39089</name>
</gene>
<protein>
    <submittedName>
        <fullName evidence="1">Uncharacterized protein</fullName>
    </submittedName>
</protein>
<dbReference type="AlphaFoldDB" id="X6LBC4"/>
<name>X6LBC4_RETFI</name>
<dbReference type="EMBL" id="ASPP01046779">
    <property type="protein sequence ID" value="ETN98411.1"/>
    <property type="molecule type" value="Genomic_DNA"/>
</dbReference>